<comment type="caution">
    <text evidence="1">The sequence shown here is derived from an EMBL/GenBank/DDBJ whole genome shotgun (WGS) entry which is preliminary data.</text>
</comment>
<dbReference type="Pfam" id="PF04199">
    <property type="entry name" value="Cyclase"/>
    <property type="match status" value="1"/>
</dbReference>
<organism evidence="1 2">
    <name type="scientific">Maribacter aquimaris</name>
    <dbReference type="NCBI Taxonomy" id="2737171"/>
    <lineage>
        <taxon>Bacteria</taxon>
        <taxon>Pseudomonadati</taxon>
        <taxon>Bacteroidota</taxon>
        <taxon>Flavobacteriia</taxon>
        <taxon>Flavobacteriales</taxon>
        <taxon>Flavobacteriaceae</taxon>
        <taxon>Maribacter</taxon>
    </lineage>
</organism>
<sequence>MLATLKVNNRNHTIDLSNPLDISIPIRGNASNVNAWYITHPRIEPHTLGDFVGAVSQGAAVNFNDIWFNPHAHGTHTECVGHITEEFHSVNKNLNRYFFYAEVVTIAPEKVNEDFIISKKQLQYAFGNKKRDAIIIRTLPNLRDKFSKQYSKTNPPYITEEAAKFLVDKGVEHLLVDLPSIDRERDGGELRAHRAFWNANGKMRKQATITEFIYVHNSIEDGTYFLNLQVAPFENDASPSRPVLYANIEVSE</sequence>
<dbReference type="RefSeq" id="WP_188243847.1">
    <property type="nucleotide sequence ID" value="NZ_JABTCF010000006.1"/>
</dbReference>
<evidence type="ECO:0000313" key="2">
    <source>
        <dbReference type="Proteomes" id="UP001166021"/>
    </source>
</evidence>
<dbReference type="InterPro" id="IPR037175">
    <property type="entry name" value="KFase_sf"/>
</dbReference>
<proteinExistence type="predicted"/>
<dbReference type="SUPFAM" id="SSF102198">
    <property type="entry name" value="Putative cyclase"/>
    <property type="match status" value="1"/>
</dbReference>
<protein>
    <submittedName>
        <fullName evidence="1">Cyclase family protein</fullName>
    </submittedName>
</protein>
<dbReference type="InterPro" id="IPR007325">
    <property type="entry name" value="KFase/CYL"/>
</dbReference>
<gene>
    <name evidence="1" type="ORF">HPE56_11210</name>
</gene>
<accession>A0ABR7V0K4</accession>
<reference evidence="1" key="1">
    <citation type="submission" date="2020-05" db="EMBL/GenBank/DDBJ databases">
        <title>The draft genome sequence of Maribacter sp. ANRC-HE7.</title>
        <authorList>
            <person name="Mu L."/>
        </authorList>
    </citation>
    <scope>NUCLEOTIDE SEQUENCE</scope>
    <source>
        <strain evidence="1">ANRC-HE7</strain>
    </source>
</reference>
<dbReference type="Gene3D" id="3.50.30.50">
    <property type="entry name" value="Putative cyclase"/>
    <property type="match status" value="1"/>
</dbReference>
<dbReference type="Proteomes" id="UP001166021">
    <property type="component" value="Unassembled WGS sequence"/>
</dbReference>
<evidence type="ECO:0000313" key="1">
    <source>
        <dbReference type="EMBL" id="MBD0778362.1"/>
    </source>
</evidence>
<name>A0ABR7V0K4_9FLAO</name>
<dbReference type="EMBL" id="JABTCF010000006">
    <property type="protein sequence ID" value="MBD0778362.1"/>
    <property type="molecule type" value="Genomic_DNA"/>
</dbReference>
<keyword evidence="2" id="KW-1185">Reference proteome</keyword>